<dbReference type="Gene3D" id="1.10.1240.10">
    <property type="entry name" value="Methionine synthase domain"/>
    <property type="match status" value="1"/>
</dbReference>
<comment type="caution">
    <text evidence="4">The sequence shown here is derived from an EMBL/GenBank/DDBJ whole genome shotgun (WGS) entry which is preliminary data.</text>
</comment>
<gene>
    <name evidence="4" type="ORF">Saso_49630</name>
</gene>
<dbReference type="SUPFAM" id="SSF52242">
    <property type="entry name" value="Cobalamin (vitamin B12)-binding domain"/>
    <property type="match status" value="1"/>
</dbReference>
<dbReference type="InterPro" id="IPR050554">
    <property type="entry name" value="Met_Synthase/Corrinoid"/>
</dbReference>
<keyword evidence="5" id="KW-1185">Reference proteome</keyword>
<evidence type="ECO:0000313" key="4">
    <source>
        <dbReference type="EMBL" id="GHI63313.1"/>
    </source>
</evidence>
<evidence type="ECO:0000256" key="2">
    <source>
        <dbReference type="ARBA" id="ARBA00023285"/>
    </source>
</evidence>
<dbReference type="Gene3D" id="3.40.50.280">
    <property type="entry name" value="Cobalamin-binding domain"/>
    <property type="match status" value="1"/>
</dbReference>
<dbReference type="PANTHER" id="PTHR45833">
    <property type="entry name" value="METHIONINE SYNTHASE"/>
    <property type="match status" value="1"/>
</dbReference>
<dbReference type="Pfam" id="PF02607">
    <property type="entry name" value="B12-binding_2"/>
    <property type="match status" value="1"/>
</dbReference>
<accession>A0ABQ3S5B7</accession>
<proteinExistence type="predicted"/>
<dbReference type="InterPro" id="IPR036594">
    <property type="entry name" value="Meth_synthase_dom"/>
</dbReference>
<sequence length="365" mass="39241">MTDGRVGTAVEGLAELLWHAVVTRDEPAALRLVAGAADAGADAEALLLDVVAGVQHRVGTEWAANRISVAEEHAASAIVDRIVASLAGRSAPSPRPRAPRRGPVTVACVDGEWHALPARFLAELLTLRGWQVDFLGAHTPTPRLIAHLHQTNPVAVLLSASIPTHLPTAHQAVTAVQSLGIPVMVGGAAFAADGRYARLLNADAWAPDARAAADLLAQGLTGHRTRQRQRQQIDDLPHLADQEYTFIRQNRTLLVRQSLAALEERWPAMRSYSTTQRERTAEDLAHIVEFLATALYVDDAALFTAFTGWTADILTARRVPAHSLRLGLEILADQLRDYPRALAFLDAATDSLPAPHIHPGPGLTA</sequence>
<protein>
    <submittedName>
        <fullName evidence="4">Cobalamin-binding protein</fullName>
    </submittedName>
</protein>
<reference evidence="5" key="1">
    <citation type="submission" date="2023-07" db="EMBL/GenBank/DDBJ databases">
        <title>Whole genome shotgun sequence of Streptomyces cacaoi subsp. asoensis NBRC 13813.</title>
        <authorList>
            <person name="Komaki H."/>
            <person name="Tamura T."/>
        </authorList>
    </citation>
    <scope>NUCLEOTIDE SEQUENCE [LARGE SCALE GENOMIC DNA]</scope>
    <source>
        <strain evidence="5">NBRC 13813</strain>
    </source>
</reference>
<dbReference type="PANTHER" id="PTHR45833:SF1">
    <property type="entry name" value="METHIONINE SYNTHASE"/>
    <property type="match status" value="1"/>
</dbReference>
<dbReference type="Pfam" id="PF02310">
    <property type="entry name" value="B12-binding"/>
    <property type="match status" value="1"/>
</dbReference>
<keyword evidence="1" id="KW-0479">Metal-binding</keyword>
<evidence type="ECO:0000259" key="3">
    <source>
        <dbReference type="PROSITE" id="PS51332"/>
    </source>
</evidence>
<dbReference type="Proteomes" id="UP000649259">
    <property type="component" value="Unassembled WGS sequence"/>
</dbReference>
<dbReference type="PROSITE" id="PS51332">
    <property type="entry name" value="B12_BINDING"/>
    <property type="match status" value="1"/>
</dbReference>
<dbReference type="CDD" id="cd02065">
    <property type="entry name" value="B12-binding_like"/>
    <property type="match status" value="1"/>
</dbReference>
<dbReference type="InterPro" id="IPR003759">
    <property type="entry name" value="Cbl-bd_cap"/>
</dbReference>
<feature type="domain" description="B12-binding" evidence="3">
    <location>
        <begin position="101"/>
        <end position="227"/>
    </location>
</feature>
<organism evidence="4 5">
    <name type="scientific">Streptomyces asoensis</name>
    <dbReference type="NCBI Taxonomy" id="249586"/>
    <lineage>
        <taxon>Bacteria</taxon>
        <taxon>Bacillati</taxon>
        <taxon>Actinomycetota</taxon>
        <taxon>Actinomycetes</taxon>
        <taxon>Kitasatosporales</taxon>
        <taxon>Streptomycetaceae</taxon>
        <taxon>Streptomyces</taxon>
    </lineage>
</organism>
<dbReference type="RefSeq" id="WP_189921639.1">
    <property type="nucleotide sequence ID" value="NZ_BMSI01000005.1"/>
</dbReference>
<evidence type="ECO:0000313" key="5">
    <source>
        <dbReference type="Proteomes" id="UP000649259"/>
    </source>
</evidence>
<evidence type="ECO:0000256" key="1">
    <source>
        <dbReference type="ARBA" id="ARBA00022723"/>
    </source>
</evidence>
<dbReference type="InterPro" id="IPR006158">
    <property type="entry name" value="Cobalamin-bd"/>
</dbReference>
<name>A0ABQ3S5B7_9ACTN</name>
<dbReference type="InterPro" id="IPR036724">
    <property type="entry name" value="Cobalamin-bd_sf"/>
</dbReference>
<dbReference type="EMBL" id="BNEB01000005">
    <property type="protein sequence ID" value="GHI63313.1"/>
    <property type="molecule type" value="Genomic_DNA"/>
</dbReference>
<dbReference type="GeneID" id="91472797"/>
<keyword evidence="2" id="KW-0170">Cobalt</keyword>